<comment type="catalytic activity">
    <reaction evidence="25">
        <text>L-tyrosyl-[protein] + ATP = O-phospho-L-tyrosyl-[protein] + ADP + H(+)</text>
        <dbReference type="Rhea" id="RHEA:10596"/>
        <dbReference type="Rhea" id="RHEA-COMP:10136"/>
        <dbReference type="Rhea" id="RHEA-COMP:20101"/>
        <dbReference type="ChEBI" id="CHEBI:15378"/>
        <dbReference type="ChEBI" id="CHEBI:30616"/>
        <dbReference type="ChEBI" id="CHEBI:46858"/>
        <dbReference type="ChEBI" id="CHEBI:61978"/>
        <dbReference type="ChEBI" id="CHEBI:456216"/>
        <dbReference type="EC" id="2.7.12.1"/>
    </reaction>
</comment>
<evidence type="ECO:0000256" key="3">
    <source>
        <dbReference type="ARBA" id="ARBA00013203"/>
    </source>
</evidence>
<evidence type="ECO:0000256" key="13">
    <source>
        <dbReference type="ARBA" id="ARBA00022741"/>
    </source>
</evidence>
<feature type="domain" description="SET" evidence="29">
    <location>
        <begin position="1033"/>
        <end position="1354"/>
    </location>
</feature>
<dbReference type="Gene3D" id="1.10.510.10">
    <property type="entry name" value="Transferase(Phosphotransferase) domain 1"/>
    <property type="match status" value="1"/>
</dbReference>
<dbReference type="GO" id="GO:0003677">
    <property type="term" value="F:DNA binding"/>
    <property type="evidence" value="ECO:0007669"/>
    <property type="project" value="InterPro"/>
</dbReference>
<dbReference type="Pfam" id="PF00069">
    <property type="entry name" value="Pkinase"/>
    <property type="match status" value="1"/>
</dbReference>
<evidence type="ECO:0000256" key="20">
    <source>
        <dbReference type="ARBA" id="ARBA00023163"/>
    </source>
</evidence>
<feature type="compositionally biased region" description="Basic residues" evidence="27">
    <location>
        <begin position="1544"/>
        <end position="1563"/>
    </location>
</feature>
<dbReference type="GO" id="GO:0005524">
    <property type="term" value="F:ATP binding"/>
    <property type="evidence" value="ECO:0007669"/>
    <property type="project" value="UniProtKB-UniRule"/>
</dbReference>
<dbReference type="SMART" id="SM00220">
    <property type="entry name" value="S_TKc"/>
    <property type="match status" value="1"/>
</dbReference>
<keyword evidence="13 26" id="KW-0547">Nucleotide-binding</keyword>
<keyword evidence="18" id="KW-0805">Transcription regulation</keyword>
<keyword evidence="19" id="KW-0829">Tyrosine-protein kinase</keyword>
<evidence type="ECO:0000256" key="15">
    <source>
        <dbReference type="ARBA" id="ARBA00022833"/>
    </source>
</evidence>
<dbReference type="GO" id="GO:0004674">
    <property type="term" value="F:protein serine/threonine kinase activity"/>
    <property type="evidence" value="ECO:0007669"/>
    <property type="project" value="UniProtKB-KW"/>
</dbReference>
<dbReference type="InterPro" id="IPR007728">
    <property type="entry name" value="Pre-SET_dom"/>
</dbReference>
<keyword evidence="14" id="KW-0418">Kinase</keyword>
<dbReference type="InterPro" id="IPR011009">
    <property type="entry name" value="Kinase-like_dom_sf"/>
</dbReference>
<dbReference type="InterPro" id="IPR001214">
    <property type="entry name" value="SET_dom"/>
</dbReference>
<evidence type="ECO:0000256" key="9">
    <source>
        <dbReference type="ARBA" id="ARBA00022679"/>
    </source>
</evidence>
<comment type="subcellular location">
    <subcellularLocation>
        <location evidence="2">Chromosome</location>
    </subcellularLocation>
    <subcellularLocation>
        <location evidence="1">Nucleus</location>
    </subcellularLocation>
</comment>
<dbReference type="PROSITE" id="PS50011">
    <property type="entry name" value="PROTEIN_KINASE_DOM"/>
    <property type="match status" value="1"/>
</dbReference>
<feature type="compositionally biased region" description="Basic residues" evidence="27">
    <location>
        <begin position="306"/>
        <end position="315"/>
    </location>
</feature>
<feature type="compositionally biased region" description="Acidic residues" evidence="27">
    <location>
        <begin position="88"/>
        <end position="98"/>
    </location>
</feature>
<dbReference type="GO" id="GO:0046974">
    <property type="term" value="F:histone H3K9 methyltransferase activity"/>
    <property type="evidence" value="ECO:0007669"/>
    <property type="project" value="UniProtKB-ARBA"/>
</dbReference>
<evidence type="ECO:0000256" key="27">
    <source>
        <dbReference type="SAM" id="MobiDB-lite"/>
    </source>
</evidence>
<dbReference type="PROSITE" id="PS50280">
    <property type="entry name" value="SET"/>
    <property type="match status" value="1"/>
</dbReference>
<dbReference type="InterPro" id="IPR008271">
    <property type="entry name" value="Ser/Thr_kinase_AS"/>
</dbReference>
<dbReference type="CDD" id="cd10517">
    <property type="entry name" value="SET_SETDB1"/>
    <property type="match status" value="1"/>
</dbReference>
<evidence type="ECO:0000256" key="6">
    <source>
        <dbReference type="ARBA" id="ARBA00022527"/>
    </source>
</evidence>
<dbReference type="GO" id="GO:0008270">
    <property type="term" value="F:zinc ion binding"/>
    <property type="evidence" value="ECO:0007669"/>
    <property type="project" value="InterPro"/>
</dbReference>
<evidence type="ECO:0000256" key="5">
    <source>
        <dbReference type="ARBA" id="ARBA00022491"/>
    </source>
</evidence>
<evidence type="ECO:0000259" key="30">
    <source>
        <dbReference type="PROSITE" id="PS50867"/>
    </source>
</evidence>
<feature type="region of interest" description="Disordered" evidence="27">
    <location>
        <begin position="643"/>
        <end position="717"/>
    </location>
</feature>
<dbReference type="GO" id="GO:0004712">
    <property type="term" value="F:protein serine/threonine/tyrosine kinase activity"/>
    <property type="evidence" value="ECO:0007669"/>
    <property type="project" value="UniProtKB-EC"/>
</dbReference>
<dbReference type="InterPro" id="IPR001739">
    <property type="entry name" value="Methyl_CpG_DNA-bd"/>
</dbReference>
<evidence type="ECO:0000256" key="17">
    <source>
        <dbReference type="ARBA" id="ARBA00022853"/>
    </source>
</evidence>
<comment type="similarity">
    <text evidence="22">Belongs to the protein kinase superfamily. CMGC Ser/Thr protein kinase family. Lammer subfamily.</text>
</comment>
<evidence type="ECO:0000256" key="25">
    <source>
        <dbReference type="ARBA" id="ARBA00051680"/>
    </source>
</evidence>
<dbReference type="InterPro" id="IPR051516">
    <property type="entry name" value="SETDB_methyltransferase"/>
</dbReference>
<keyword evidence="4" id="KW-0158">Chromosome</keyword>
<keyword evidence="9" id="KW-0808">Transferase</keyword>
<keyword evidence="11" id="KW-0479">Metal-binding</keyword>
<feature type="region of interest" description="Disordered" evidence="27">
    <location>
        <begin position="88"/>
        <end position="108"/>
    </location>
</feature>
<dbReference type="GO" id="GO:0032259">
    <property type="term" value="P:methylation"/>
    <property type="evidence" value="ECO:0007669"/>
    <property type="project" value="UniProtKB-KW"/>
</dbReference>
<dbReference type="PANTHER" id="PTHR46024:SF2">
    <property type="entry name" value="HISTONE-LYSINE N-METHYLTRANSFERASE SETDB1"/>
    <property type="match status" value="1"/>
</dbReference>
<comment type="caution">
    <text evidence="31">The sequence shown here is derived from an EMBL/GenBank/DDBJ whole genome shotgun (WGS) entry which is preliminary data.</text>
</comment>
<dbReference type="InterPro" id="IPR041291">
    <property type="entry name" value="TUDOR_5"/>
</dbReference>
<dbReference type="GO" id="GO:0005694">
    <property type="term" value="C:chromosome"/>
    <property type="evidence" value="ECO:0007669"/>
    <property type="project" value="UniProtKB-SubCell"/>
</dbReference>
<reference evidence="31" key="1">
    <citation type="submission" date="2020-08" db="EMBL/GenBank/DDBJ databases">
        <title>Chromosome-level assembly of Southern catfish (Silurus meridionalis) provides insights into visual adaptation to the nocturnal and benthic lifestyles.</title>
        <authorList>
            <person name="Zhang Y."/>
            <person name="Wang D."/>
            <person name="Peng Z."/>
        </authorList>
    </citation>
    <scope>NUCLEOTIDE SEQUENCE</scope>
    <source>
        <strain evidence="31">SWU-2019-XX</strain>
        <tissue evidence="31">Muscle</tissue>
    </source>
</reference>
<feature type="compositionally biased region" description="Basic and acidic residues" evidence="27">
    <location>
        <begin position="1156"/>
        <end position="1165"/>
    </location>
</feature>
<evidence type="ECO:0000256" key="4">
    <source>
        <dbReference type="ARBA" id="ARBA00022454"/>
    </source>
</evidence>
<keyword evidence="12" id="KW-0677">Repeat</keyword>
<dbReference type="PROSITE" id="PS50867">
    <property type="entry name" value="PRE_SET"/>
    <property type="match status" value="1"/>
</dbReference>
<dbReference type="CDD" id="cd14215">
    <property type="entry name" value="PKc_CLK2"/>
    <property type="match status" value="1"/>
</dbReference>
<keyword evidence="20" id="KW-0804">Transcription</keyword>
<keyword evidence="7" id="KW-0597">Phosphoprotein</keyword>
<dbReference type="Pfam" id="PF18358">
    <property type="entry name" value="Tudor_4"/>
    <property type="match status" value="1"/>
</dbReference>
<feature type="domain" description="Pre-SET" evidence="30">
    <location>
        <begin position="957"/>
        <end position="1030"/>
    </location>
</feature>
<evidence type="ECO:0000256" key="8">
    <source>
        <dbReference type="ARBA" id="ARBA00022603"/>
    </source>
</evidence>
<evidence type="ECO:0000313" key="31">
    <source>
        <dbReference type="EMBL" id="KAF7686294.1"/>
    </source>
</evidence>
<dbReference type="Pfam" id="PF18359">
    <property type="entry name" value="Tudor_5"/>
    <property type="match status" value="1"/>
</dbReference>
<keyword evidence="5" id="KW-0678">Repressor</keyword>
<feature type="compositionally biased region" description="Basic residues" evidence="27">
    <location>
        <begin position="1457"/>
        <end position="1466"/>
    </location>
</feature>
<dbReference type="SMART" id="SM00317">
    <property type="entry name" value="SET"/>
    <property type="match status" value="1"/>
</dbReference>
<feature type="compositionally biased region" description="Polar residues" evidence="27">
    <location>
        <begin position="753"/>
        <end position="775"/>
    </location>
</feature>
<feature type="compositionally biased region" description="Polar residues" evidence="27">
    <location>
        <begin position="292"/>
        <end position="301"/>
    </location>
</feature>
<evidence type="ECO:0000256" key="23">
    <source>
        <dbReference type="ARBA" id="ARBA00049003"/>
    </source>
</evidence>
<feature type="compositionally biased region" description="Low complexity" evidence="27">
    <location>
        <begin position="407"/>
        <end position="423"/>
    </location>
</feature>
<evidence type="ECO:0000256" key="1">
    <source>
        <dbReference type="ARBA" id="ARBA00004123"/>
    </source>
</evidence>
<dbReference type="InterPro" id="IPR046341">
    <property type="entry name" value="SET_dom_sf"/>
</dbReference>
<keyword evidence="17" id="KW-0156">Chromatin regulator</keyword>
<dbReference type="Pfam" id="PF01429">
    <property type="entry name" value="MBD"/>
    <property type="match status" value="1"/>
</dbReference>
<name>A0A8T0A743_SILME</name>
<comment type="catalytic activity">
    <reaction evidence="24">
        <text>L-threonyl-[protein] + ATP = O-phospho-L-threonyl-[protein] + ADP + H(+)</text>
        <dbReference type="Rhea" id="RHEA:46608"/>
        <dbReference type="Rhea" id="RHEA-COMP:11060"/>
        <dbReference type="Rhea" id="RHEA-COMP:11605"/>
        <dbReference type="ChEBI" id="CHEBI:15378"/>
        <dbReference type="ChEBI" id="CHEBI:30013"/>
        <dbReference type="ChEBI" id="CHEBI:30616"/>
        <dbReference type="ChEBI" id="CHEBI:61977"/>
        <dbReference type="ChEBI" id="CHEBI:456216"/>
        <dbReference type="EC" id="2.7.12.1"/>
    </reaction>
</comment>
<feature type="compositionally biased region" description="Polar residues" evidence="27">
    <location>
        <begin position="180"/>
        <end position="200"/>
    </location>
</feature>
<feature type="region of interest" description="Disordered" evidence="27">
    <location>
        <begin position="1427"/>
        <end position="1579"/>
    </location>
</feature>
<feature type="compositionally biased region" description="Polar residues" evidence="27">
    <location>
        <begin position="1181"/>
        <end position="1195"/>
    </location>
</feature>
<dbReference type="InterPro" id="IPR047232">
    <property type="entry name" value="SETDB1/2-like_MBD"/>
</dbReference>
<dbReference type="SUPFAM" id="SSF56112">
    <property type="entry name" value="Protein kinase-like (PK-like)"/>
    <property type="match status" value="1"/>
</dbReference>
<feature type="compositionally biased region" description="Polar residues" evidence="27">
    <location>
        <begin position="352"/>
        <end position="361"/>
    </location>
</feature>
<feature type="binding site" evidence="26">
    <location>
        <position position="1631"/>
    </location>
    <ligand>
        <name>ATP</name>
        <dbReference type="ChEBI" id="CHEBI:30616"/>
    </ligand>
</feature>
<dbReference type="GO" id="GO:0004713">
    <property type="term" value="F:protein tyrosine kinase activity"/>
    <property type="evidence" value="ECO:0007669"/>
    <property type="project" value="UniProtKB-KW"/>
</dbReference>
<dbReference type="SMART" id="SM00391">
    <property type="entry name" value="MBD"/>
    <property type="match status" value="1"/>
</dbReference>
<keyword evidence="8" id="KW-0489">Methyltransferase</keyword>
<evidence type="ECO:0000256" key="24">
    <source>
        <dbReference type="ARBA" id="ARBA00049308"/>
    </source>
</evidence>
<feature type="compositionally biased region" description="Low complexity" evidence="27">
    <location>
        <begin position="1564"/>
        <end position="1577"/>
    </location>
</feature>
<dbReference type="GO" id="GO:0005634">
    <property type="term" value="C:nucleus"/>
    <property type="evidence" value="ECO:0007669"/>
    <property type="project" value="UniProtKB-SubCell"/>
</dbReference>
<evidence type="ECO:0000256" key="21">
    <source>
        <dbReference type="ARBA" id="ARBA00023242"/>
    </source>
</evidence>
<dbReference type="GO" id="GO:0010629">
    <property type="term" value="P:negative regulation of gene expression"/>
    <property type="evidence" value="ECO:0007669"/>
    <property type="project" value="TreeGrafter"/>
</dbReference>
<dbReference type="Pfam" id="PF00856">
    <property type="entry name" value="SET"/>
    <property type="match status" value="1"/>
</dbReference>
<keyword evidence="32" id="KW-1185">Reference proteome</keyword>
<evidence type="ECO:0000256" key="2">
    <source>
        <dbReference type="ARBA" id="ARBA00004286"/>
    </source>
</evidence>
<dbReference type="EMBL" id="JABFDY010000029">
    <property type="protein sequence ID" value="KAF7686294.1"/>
    <property type="molecule type" value="Genomic_DNA"/>
</dbReference>
<proteinExistence type="inferred from homology"/>
<organism evidence="31 32">
    <name type="scientific">Silurus meridionalis</name>
    <name type="common">Southern catfish</name>
    <name type="synonym">Silurus soldatovi meridionalis</name>
    <dbReference type="NCBI Taxonomy" id="175797"/>
    <lineage>
        <taxon>Eukaryota</taxon>
        <taxon>Metazoa</taxon>
        <taxon>Chordata</taxon>
        <taxon>Craniata</taxon>
        <taxon>Vertebrata</taxon>
        <taxon>Euteleostomi</taxon>
        <taxon>Actinopterygii</taxon>
        <taxon>Neopterygii</taxon>
        <taxon>Teleostei</taxon>
        <taxon>Ostariophysi</taxon>
        <taxon>Siluriformes</taxon>
        <taxon>Siluridae</taxon>
        <taxon>Silurus</taxon>
    </lineage>
</organism>
<evidence type="ECO:0000313" key="32">
    <source>
        <dbReference type="Proteomes" id="UP000606274"/>
    </source>
</evidence>
<feature type="compositionally biased region" description="Low complexity" evidence="27">
    <location>
        <begin position="328"/>
        <end position="351"/>
    </location>
</feature>
<evidence type="ECO:0000256" key="11">
    <source>
        <dbReference type="ARBA" id="ARBA00022723"/>
    </source>
</evidence>
<dbReference type="PROSITE" id="PS00107">
    <property type="entry name" value="PROTEIN_KINASE_ATP"/>
    <property type="match status" value="1"/>
</dbReference>
<feature type="compositionally biased region" description="Basic and acidic residues" evidence="27">
    <location>
        <begin position="1472"/>
        <end position="1484"/>
    </location>
</feature>
<dbReference type="InterPro" id="IPR000719">
    <property type="entry name" value="Prot_kinase_dom"/>
</dbReference>
<evidence type="ECO:0000256" key="12">
    <source>
        <dbReference type="ARBA" id="ARBA00022737"/>
    </source>
</evidence>
<feature type="compositionally biased region" description="Basic and acidic residues" evidence="27">
    <location>
        <begin position="1491"/>
        <end position="1534"/>
    </location>
</feature>
<feature type="region of interest" description="Disordered" evidence="27">
    <location>
        <begin position="1130"/>
        <end position="1279"/>
    </location>
</feature>
<dbReference type="Gene3D" id="2.30.30.140">
    <property type="match status" value="2"/>
</dbReference>
<evidence type="ECO:0000256" key="18">
    <source>
        <dbReference type="ARBA" id="ARBA00023015"/>
    </source>
</evidence>
<dbReference type="InterPro" id="IPR017441">
    <property type="entry name" value="Protein_kinase_ATP_BS"/>
</dbReference>
<keyword evidence="10" id="KW-0949">S-adenosyl-L-methionine</keyword>
<dbReference type="FunFam" id="3.30.200.20:FF:000061">
    <property type="entry name" value="Dual specificity protein kinase CLK2"/>
    <property type="match status" value="1"/>
</dbReference>
<dbReference type="CDD" id="cd01395">
    <property type="entry name" value="HMT_MBD"/>
    <property type="match status" value="1"/>
</dbReference>
<feature type="compositionally biased region" description="Low complexity" evidence="27">
    <location>
        <begin position="370"/>
        <end position="396"/>
    </location>
</feature>
<sequence length="1940" mass="219237">MNSEEEDERVDMTPEELQHWVREQVEKNEQLVQRQAQLAQVEEWVKRKEREATYTQLVYNNAFDSVLKCESLMKGLYGMLGLEYRDTDSEEEGADEPIENVPQTTDNFDHVKDGNDCGAAVDGDDDYVVIDLGASVPETSVKEELKEVGLSADMNSVGTSVETFVKVKKMEDVDLPSEIKPTSTLTNDGASDNPLTTIKTLGSPIPISEPPSCDLPAQEEGSPPVSLESSIPMNETVETPPPTTIPDTASASTNDTNRLEKPSETSAPTTETASTEEPVVTTPTATLPVKSASKSSNTCSTDKQKLSSKCKKSKASKTSAKKNDTQASPKPSRTPSSTSTPSKTTVQTQSTENAKSINPKQGDNPEDKSPTPSCSPSGTSDSISSDKTSNKTTSTKQADPKEAFQNSPTTPAASTTPTTTATPVKVQKEVTLKVNMSVLGRRRTKTWHQGTILDIKTTESGPRYKILFDNGKGKSVLSAHHLACVNPPMLKDLFVGCRVVACYREDKQSWLHAAVVAEMPDRRNRMRFLVFFDDSRPAYIALPDLHLVCKPMSNMSEDIEDEVWRAELDEYLQAYPNPVFVVMRVGQDSVVERGGQMEECTVTQLDGSLIQVCYRKEGEKEWLYKGSNRLEQIQKIKKRIAEQKEQDVNKDGRITPQKGTTDTSTTASTTIDTPTTTTTKTSTSTTKTSTTTAASQAKVTTNAEPLKTSPASNVPQIASPVPTLSNLTKAFEGHPISQPKIVLNRIAFPSPLTTVKTTTHPVPLGTTPSNTGTKRPSSEEEDNRSQNALLPVVEPRLKYVPHRCCPACLYSVRPIQKDQHRGQNPLLIPLLHGFRRMTARRRLDGKMSFQVFYRAPCGRSMCAMEEVQAFLFESRCDFLFLDMFCLDPFVLVKRALLPSSMVSHPRLFLPDISGGKEAVPVPCVNELNDVSPPTLTYTSHRLPASGVFINNNLDFMVGCDCTDGCRDRTKCACYQMTIEATSLFTGGPVDVTAGYTHKRLQRYVPTGVYECNAQCRCDPWLCGNRLVQHGLQLRLEVFMTQHKGWGLRCLDDMSKGTFVCVFTGKVVDETSHGESALAGNEYLLNLDYIEGVEKLKEGYESEAYCSETESEKKTLVTMTTGALQKHRMFQVDSSSSCGEEKVEATQQKTKTKRKLGNKERKARDVESEDDDDDIDDEDYKISSNDDTGAKSNRSYTTRRKAKIPEKTELHNNIQTSPKISEKQTEVTSSMAKKMRIEGPGRPKTGFAKKSTRSFAIKSSHRRVKPLAAPEQSVQEKKTMHDRKCTRSLFNGEKSCYLIDAKHEGNLARFINHSCNPNLFVQNVFVDTHDLRFPWVAFFTSKRIRAGTELMWDYSYEVGSVEGKPVGRILLSLDLGHSLLSVGVAEEGGGLAASVLLVVQNSAERETFRLSANTDFLWDKRTGLAAKTMPHSRRYPSSERASRSSYQDRYRERDRDRGRKPRHRRSRSFSSLSDRERRGRGHRQDGTYARSRSYDNRSIDRRPFDRRYGEGYRRQEHERDRERERLSPDGYHSRDPSTSYDYRRTHQRHKSSRRKHKRRRRRTRSYSPSSSRSASGTRPLCVRDDEEGHLICRSGDVLQERYEIVGTLGEGTFGRVMECIDHRRGGAHVALKIIKNVEKYKEAARLEINVLERIKERDPESKHLCVRMFDWFDYHGHMCLSFELLAVSTFDFLKENNYLPYSISQVRHMAYQLCLAVKFLHDNKLTHTDLKPENILFVNSDFSITYNVEKKRDERMVKSTAVRVVDFGSATFDHEHHSTIVSTRHYRAPEVILEMGWNQPCDVWSIGCILFEYYLGFTLFQTHDNREHLAMMERILGPVPSRMIRKTRKQKYFYRGRLDWDENSSAGRYVRENCKPLRRYILSEAEEHHQLFDLIEAMLEYEPPKRITLSQALRHQFFQNPIIASEQTSGKPWEANRDISR</sequence>
<feature type="compositionally biased region" description="Low complexity" evidence="27">
    <location>
        <begin position="264"/>
        <end position="286"/>
    </location>
</feature>
<keyword evidence="21" id="KW-0539">Nucleus</keyword>
<dbReference type="Gene3D" id="3.30.200.20">
    <property type="entry name" value="Phosphorylase Kinase, domain 1"/>
    <property type="match status" value="1"/>
</dbReference>
<dbReference type="InterPro" id="IPR016177">
    <property type="entry name" value="DNA-bd_dom_sf"/>
</dbReference>
<dbReference type="Pfam" id="PF05033">
    <property type="entry name" value="Pre-SET"/>
    <property type="match status" value="1"/>
</dbReference>
<evidence type="ECO:0000256" key="14">
    <source>
        <dbReference type="ARBA" id="ARBA00022777"/>
    </source>
</evidence>
<evidence type="ECO:0000259" key="29">
    <source>
        <dbReference type="PROSITE" id="PS50280"/>
    </source>
</evidence>
<dbReference type="SUPFAM" id="SSF82199">
    <property type="entry name" value="SET domain"/>
    <property type="match status" value="1"/>
</dbReference>
<keyword evidence="16 26" id="KW-0067">ATP-binding</keyword>
<feature type="compositionally biased region" description="Basic and acidic residues" evidence="27">
    <location>
        <begin position="643"/>
        <end position="653"/>
    </location>
</feature>
<dbReference type="InterPro" id="IPR040880">
    <property type="entry name" value="DUF5604"/>
</dbReference>
<dbReference type="GO" id="GO:0070828">
    <property type="term" value="P:heterochromatin organization"/>
    <property type="evidence" value="ECO:0007669"/>
    <property type="project" value="TreeGrafter"/>
</dbReference>
<evidence type="ECO:0000256" key="19">
    <source>
        <dbReference type="ARBA" id="ARBA00023137"/>
    </source>
</evidence>
<protein>
    <recommendedName>
        <fullName evidence="3">dual-specificity kinase</fullName>
        <ecNumber evidence="3">2.7.12.1</ecNumber>
    </recommendedName>
</protein>
<gene>
    <name evidence="31" type="ORF">HF521_015656</name>
</gene>
<dbReference type="PROSITE" id="PS00108">
    <property type="entry name" value="PROTEIN_KINASE_ST"/>
    <property type="match status" value="1"/>
</dbReference>
<dbReference type="Proteomes" id="UP000606274">
    <property type="component" value="Unassembled WGS sequence"/>
</dbReference>
<evidence type="ECO:0000256" key="22">
    <source>
        <dbReference type="ARBA" id="ARBA00037966"/>
    </source>
</evidence>
<feature type="compositionally biased region" description="Acidic residues" evidence="27">
    <location>
        <begin position="1166"/>
        <end position="1178"/>
    </location>
</feature>
<feature type="domain" description="Protein kinase" evidence="28">
    <location>
        <begin position="1601"/>
        <end position="1917"/>
    </location>
</feature>
<evidence type="ECO:0000256" key="7">
    <source>
        <dbReference type="ARBA" id="ARBA00022553"/>
    </source>
</evidence>
<evidence type="ECO:0000256" key="10">
    <source>
        <dbReference type="ARBA" id="ARBA00022691"/>
    </source>
</evidence>
<keyword evidence="6" id="KW-0723">Serine/threonine-protein kinase</keyword>
<dbReference type="SMART" id="SM00468">
    <property type="entry name" value="PreSET"/>
    <property type="match status" value="1"/>
</dbReference>
<dbReference type="FunFam" id="1.10.510.10:FF:000145">
    <property type="entry name" value="Dual specificity protein kinase CLK2"/>
    <property type="match status" value="1"/>
</dbReference>
<accession>A0A8T0A743</accession>
<dbReference type="PANTHER" id="PTHR46024">
    <property type="entry name" value="HISTONE-LYSINE N-METHYLTRANSFERASE EGGLESS"/>
    <property type="match status" value="1"/>
</dbReference>
<feature type="compositionally biased region" description="Basic and acidic residues" evidence="27">
    <location>
        <begin position="1435"/>
        <end position="1456"/>
    </location>
</feature>
<evidence type="ECO:0000256" key="16">
    <source>
        <dbReference type="ARBA" id="ARBA00022840"/>
    </source>
</evidence>
<comment type="catalytic activity">
    <reaction evidence="23">
        <text>L-seryl-[protein] + ATP = O-phospho-L-seryl-[protein] + ADP + H(+)</text>
        <dbReference type="Rhea" id="RHEA:17989"/>
        <dbReference type="Rhea" id="RHEA-COMP:9863"/>
        <dbReference type="Rhea" id="RHEA-COMP:11604"/>
        <dbReference type="ChEBI" id="CHEBI:15378"/>
        <dbReference type="ChEBI" id="CHEBI:29999"/>
        <dbReference type="ChEBI" id="CHEBI:30616"/>
        <dbReference type="ChEBI" id="CHEBI:83421"/>
        <dbReference type="ChEBI" id="CHEBI:456216"/>
        <dbReference type="EC" id="2.7.12.1"/>
    </reaction>
</comment>
<feature type="region of interest" description="Disordered" evidence="27">
    <location>
        <begin position="753"/>
        <end position="787"/>
    </location>
</feature>
<keyword evidence="15" id="KW-0862">Zinc</keyword>
<feature type="compositionally biased region" description="Low complexity" evidence="27">
    <location>
        <begin position="660"/>
        <end position="701"/>
    </location>
</feature>
<feature type="region of interest" description="Disordered" evidence="27">
    <location>
        <begin position="178"/>
        <end position="424"/>
    </location>
</feature>
<feature type="compositionally biased region" description="Polar residues" evidence="27">
    <location>
        <begin position="227"/>
        <end position="237"/>
    </location>
</feature>
<dbReference type="Gene3D" id="2.170.270.10">
    <property type="entry name" value="SET domain"/>
    <property type="match status" value="2"/>
</dbReference>
<dbReference type="EC" id="2.7.12.1" evidence="3"/>
<dbReference type="InterPro" id="IPR041292">
    <property type="entry name" value="Tudor_4"/>
</dbReference>
<dbReference type="SUPFAM" id="SSF54171">
    <property type="entry name" value="DNA-binding domain"/>
    <property type="match status" value="1"/>
</dbReference>
<evidence type="ECO:0000259" key="28">
    <source>
        <dbReference type="PROSITE" id="PS50011"/>
    </source>
</evidence>
<evidence type="ECO:0000256" key="26">
    <source>
        <dbReference type="PROSITE-ProRule" id="PRU10141"/>
    </source>
</evidence>
<dbReference type="Pfam" id="PF18300">
    <property type="entry name" value="DUF5604"/>
    <property type="match status" value="1"/>
</dbReference>